<gene>
    <name evidence="1" type="ORF">DCS45_19370</name>
</gene>
<feature type="non-terminal residue" evidence="1">
    <location>
        <position position="39"/>
    </location>
</feature>
<dbReference type="AlphaFoldDB" id="A0A348WHK2"/>
<dbReference type="InterPro" id="IPR016039">
    <property type="entry name" value="Thiolase-like"/>
</dbReference>
<accession>A0A348WHK2</accession>
<evidence type="ECO:0000313" key="2">
    <source>
        <dbReference type="Proteomes" id="UP000264719"/>
    </source>
</evidence>
<organism evidence="1 2">
    <name type="scientific">Roseovarius nubinhibens</name>
    <dbReference type="NCBI Taxonomy" id="314263"/>
    <lineage>
        <taxon>Bacteria</taxon>
        <taxon>Pseudomonadati</taxon>
        <taxon>Pseudomonadota</taxon>
        <taxon>Alphaproteobacteria</taxon>
        <taxon>Rhodobacterales</taxon>
        <taxon>Roseobacteraceae</taxon>
        <taxon>Roseovarius</taxon>
    </lineage>
</organism>
<dbReference type="EC" id="2.3.1.9" evidence="1"/>
<protein>
    <submittedName>
        <fullName evidence="1">Acetyl-CoA C-acetyltransferase</fullName>
        <ecNumber evidence="1">2.3.1.9</ecNumber>
    </submittedName>
</protein>
<dbReference type="GO" id="GO:0003985">
    <property type="term" value="F:acetyl-CoA C-acetyltransferase activity"/>
    <property type="evidence" value="ECO:0007669"/>
    <property type="project" value="UniProtKB-EC"/>
</dbReference>
<keyword evidence="1" id="KW-0808">Transferase</keyword>
<dbReference type="SUPFAM" id="SSF53901">
    <property type="entry name" value="Thiolase-like"/>
    <property type="match status" value="1"/>
</dbReference>
<sequence>MKDVVIAGAARTPMGGFQGAFDGVPAATLGGAAIRAALA</sequence>
<reference evidence="1 2" key="1">
    <citation type="journal article" date="2018" name="Nat. Biotechnol.">
        <title>A standardized bacterial taxonomy based on genome phylogeny substantially revises the tree of life.</title>
        <authorList>
            <person name="Parks D.H."/>
            <person name="Chuvochina M."/>
            <person name="Waite D.W."/>
            <person name="Rinke C."/>
            <person name="Skarshewski A."/>
            <person name="Chaumeil P.A."/>
            <person name="Hugenholtz P."/>
        </authorList>
    </citation>
    <scope>NUCLEOTIDE SEQUENCE [LARGE SCALE GENOMIC DNA]</scope>
    <source>
        <strain evidence="1">UBA9169</strain>
    </source>
</reference>
<name>A0A348WHK2_9RHOB</name>
<dbReference type="Gene3D" id="3.40.47.10">
    <property type="match status" value="1"/>
</dbReference>
<evidence type="ECO:0000313" key="1">
    <source>
        <dbReference type="EMBL" id="HAR54014.1"/>
    </source>
</evidence>
<comment type="caution">
    <text evidence="1">The sequence shown here is derived from an EMBL/GenBank/DDBJ whole genome shotgun (WGS) entry which is preliminary data.</text>
</comment>
<keyword evidence="1" id="KW-0012">Acyltransferase</keyword>
<proteinExistence type="predicted"/>
<dbReference type="EMBL" id="DMVW01000184">
    <property type="protein sequence ID" value="HAR54014.1"/>
    <property type="molecule type" value="Genomic_DNA"/>
</dbReference>
<dbReference type="Proteomes" id="UP000264719">
    <property type="component" value="Unassembled WGS sequence"/>
</dbReference>